<proteinExistence type="inferred from homology"/>
<keyword evidence="3 11" id="KW-0813">Transport</keyword>
<keyword evidence="9" id="KW-0472">Membrane</keyword>
<dbReference type="GO" id="GO:0005743">
    <property type="term" value="C:mitochondrial inner membrane"/>
    <property type="evidence" value="ECO:0007669"/>
    <property type="project" value="UniProtKB-SubCell"/>
</dbReference>
<sequence length="95" mass="10607">MASVTQNVVRWTALATGVVYGAVHLRSVKKIQAQEEEHAAEKHHQELIEKARKAWNEKNPARSPKSSNGSIAVITDPENPSFDLEKFLEAKSKEN</sequence>
<evidence type="ECO:0000256" key="8">
    <source>
        <dbReference type="ARBA" id="ARBA00023128"/>
    </source>
</evidence>
<comment type="subcellular location">
    <subcellularLocation>
        <location evidence="1 11">Mitochondrion inner membrane</location>
    </subcellularLocation>
</comment>
<evidence type="ECO:0000256" key="9">
    <source>
        <dbReference type="ARBA" id="ARBA00023136"/>
    </source>
</evidence>
<evidence type="ECO:0000256" key="11">
    <source>
        <dbReference type="RuleBase" id="RU367005"/>
    </source>
</evidence>
<evidence type="ECO:0000256" key="2">
    <source>
        <dbReference type="ARBA" id="ARBA00007333"/>
    </source>
</evidence>
<evidence type="ECO:0000256" key="4">
    <source>
        <dbReference type="ARBA" id="ARBA00022547"/>
    </source>
</evidence>
<dbReference type="GO" id="GO:0015986">
    <property type="term" value="P:proton motive force-driven ATP synthesis"/>
    <property type="evidence" value="ECO:0007669"/>
    <property type="project" value="InterPro"/>
</dbReference>
<comment type="caution">
    <text evidence="13">The sequence shown here is derived from an EMBL/GenBank/DDBJ whole genome shotgun (WGS) entry which is preliminary data.</text>
</comment>
<keyword evidence="10 11" id="KW-0066">ATP synthesis</keyword>
<evidence type="ECO:0000256" key="1">
    <source>
        <dbReference type="ARBA" id="ARBA00004273"/>
    </source>
</evidence>
<name>A0A4T0FGE1_9BASI</name>
<gene>
    <name evidence="13" type="ORF">E3P99_03204</name>
</gene>
<keyword evidence="6 11" id="KW-0999">Mitochondrion inner membrane</keyword>
<evidence type="ECO:0000256" key="5">
    <source>
        <dbReference type="ARBA" id="ARBA00022781"/>
    </source>
</evidence>
<evidence type="ECO:0000256" key="6">
    <source>
        <dbReference type="ARBA" id="ARBA00022792"/>
    </source>
</evidence>
<evidence type="ECO:0000256" key="12">
    <source>
        <dbReference type="SAM" id="MobiDB-lite"/>
    </source>
</evidence>
<keyword evidence="5 11" id="KW-0375">Hydrogen ion transport</keyword>
<comment type="function">
    <text evidence="11">Subunit e, of the mitochondrial membrane ATP synthase complex (F(1)F(0) ATP synthase or Complex V) that produces ATP from ADP in the presence of a proton gradient across the membrane which is generated by electron transport complexes of the respiratory chain. ATP synthase complex consist of a soluble F(1) head domain - the catalytic core - and a membrane F(1) domain - the membrane proton channel. These two domains are linked by a central stalk rotating inside the F(1) region and a stationary peripheral stalk. During catalysis, ATP synthesis in the catalytic domain of F(1) is coupled via a rotary mechanism of the central stalk subunits to proton translocation. In vivo, can only synthesize ATP although its ATP hydrolase activity can be activated artificially in vitro. Part of the complex F(0) domain.</text>
</comment>
<dbReference type="Proteomes" id="UP000310189">
    <property type="component" value="Unassembled WGS sequence"/>
</dbReference>
<protein>
    <recommendedName>
        <fullName evidence="11">ATP synthase F(0) complex subunit e, mitochondrial</fullName>
    </recommendedName>
</protein>
<dbReference type="EMBL" id="SPNW01000057">
    <property type="protein sequence ID" value="TIA87372.1"/>
    <property type="molecule type" value="Genomic_DNA"/>
</dbReference>
<dbReference type="Pfam" id="PF05680">
    <property type="entry name" value="ATP-synt_E"/>
    <property type="match status" value="1"/>
</dbReference>
<dbReference type="GO" id="GO:0015078">
    <property type="term" value="F:proton transmembrane transporter activity"/>
    <property type="evidence" value="ECO:0007669"/>
    <property type="project" value="InterPro"/>
</dbReference>
<accession>A0A4T0FGE1</accession>
<keyword evidence="14" id="KW-1185">Reference proteome</keyword>
<evidence type="ECO:0000313" key="13">
    <source>
        <dbReference type="EMBL" id="TIA87372.1"/>
    </source>
</evidence>
<dbReference type="GO" id="GO:0045259">
    <property type="term" value="C:proton-transporting ATP synthase complex"/>
    <property type="evidence" value="ECO:0007669"/>
    <property type="project" value="UniProtKB-UniRule"/>
</dbReference>
<evidence type="ECO:0000256" key="10">
    <source>
        <dbReference type="ARBA" id="ARBA00023310"/>
    </source>
</evidence>
<evidence type="ECO:0000256" key="7">
    <source>
        <dbReference type="ARBA" id="ARBA00023065"/>
    </source>
</evidence>
<evidence type="ECO:0000313" key="14">
    <source>
        <dbReference type="Proteomes" id="UP000310189"/>
    </source>
</evidence>
<dbReference type="AlphaFoldDB" id="A0A4T0FGE1"/>
<dbReference type="OrthoDB" id="2125027at2759"/>
<evidence type="ECO:0000256" key="3">
    <source>
        <dbReference type="ARBA" id="ARBA00022448"/>
    </source>
</evidence>
<feature type="region of interest" description="Disordered" evidence="12">
    <location>
        <begin position="54"/>
        <end position="78"/>
    </location>
</feature>
<keyword evidence="7 11" id="KW-0406">Ion transport</keyword>
<organism evidence="13 14">
    <name type="scientific">Wallemia hederae</name>
    <dbReference type="NCBI Taxonomy" id="1540922"/>
    <lineage>
        <taxon>Eukaryota</taxon>
        <taxon>Fungi</taxon>
        <taxon>Dikarya</taxon>
        <taxon>Basidiomycota</taxon>
        <taxon>Wallemiomycotina</taxon>
        <taxon>Wallemiomycetes</taxon>
        <taxon>Wallemiales</taxon>
        <taxon>Wallemiaceae</taxon>
        <taxon>Wallemia</taxon>
    </lineage>
</organism>
<comment type="similarity">
    <text evidence="2 11">Belongs to the ATPase e subunit family.</text>
</comment>
<keyword evidence="4 11" id="KW-0138">CF(0)</keyword>
<comment type="subunit">
    <text evidence="11">F-type ATPases have 2 components, CF(1) - the catalytic core - and CF(0) - the membrane proton channel. CF(1) and CF(0) have multiple subunits.</text>
</comment>
<reference evidence="13 14" key="1">
    <citation type="submission" date="2019-03" db="EMBL/GenBank/DDBJ databases">
        <title>Sequencing 23 genomes of Wallemia ichthyophaga.</title>
        <authorList>
            <person name="Gostincar C."/>
        </authorList>
    </citation>
    <scope>NUCLEOTIDE SEQUENCE [LARGE SCALE GENOMIC DNA]</scope>
    <source>
        <strain evidence="13 14">EXF-5753</strain>
    </source>
</reference>
<keyword evidence="8 11" id="KW-0496">Mitochondrion</keyword>
<dbReference type="InterPro" id="IPR008386">
    <property type="entry name" value="ATP_synth_F0_esu_mt"/>
</dbReference>